<feature type="domain" description="GST C-terminal" evidence="6">
    <location>
        <begin position="81"/>
        <end position="204"/>
    </location>
</feature>
<dbReference type="InterPro" id="IPR036249">
    <property type="entry name" value="Thioredoxin-like_sf"/>
</dbReference>
<evidence type="ECO:0000256" key="1">
    <source>
        <dbReference type="ARBA" id="ARBA00012452"/>
    </source>
</evidence>
<dbReference type="Gene3D" id="3.40.30.10">
    <property type="entry name" value="Glutaredoxin"/>
    <property type="match status" value="1"/>
</dbReference>
<dbReference type="GO" id="GO:0004364">
    <property type="term" value="F:glutathione transferase activity"/>
    <property type="evidence" value="ECO:0007669"/>
    <property type="project" value="UniProtKB-EC"/>
</dbReference>
<name>A0A8J5KFE9_HOMAM</name>
<dbReference type="InterPro" id="IPR036282">
    <property type="entry name" value="Glutathione-S-Trfase_C_sf"/>
</dbReference>
<dbReference type="FunFam" id="3.40.30.10:FF:000035">
    <property type="entry name" value="hematopoietic prostaglandin D synthase"/>
    <property type="match status" value="1"/>
</dbReference>
<organism evidence="7 8">
    <name type="scientific">Homarus americanus</name>
    <name type="common">American lobster</name>
    <dbReference type="NCBI Taxonomy" id="6706"/>
    <lineage>
        <taxon>Eukaryota</taxon>
        <taxon>Metazoa</taxon>
        <taxon>Ecdysozoa</taxon>
        <taxon>Arthropoda</taxon>
        <taxon>Crustacea</taxon>
        <taxon>Multicrustacea</taxon>
        <taxon>Malacostraca</taxon>
        <taxon>Eumalacostraca</taxon>
        <taxon>Eucarida</taxon>
        <taxon>Decapoda</taxon>
        <taxon>Pleocyemata</taxon>
        <taxon>Astacidea</taxon>
        <taxon>Nephropoidea</taxon>
        <taxon>Nephropidae</taxon>
        <taxon>Homarus</taxon>
    </lineage>
</organism>
<evidence type="ECO:0000259" key="5">
    <source>
        <dbReference type="PROSITE" id="PS50404"/>
    </source>
</evidence>
<proteinExistence type="inferred from homology"/>
<evidence type="ECO:0000259" key="6">
    <source>
        <dbReference type="PROSITE" id="PS50405"/>
    </source>
</evidence>
<sequence>MPEYKLVYFNAKGRAELTRWILAYGGTAYTDERVELENWPERKKTIMTGKVPMLEIDGKQLPQSLAIARYVAKKAGLVPEDALRAAYCDALVDTVSDLITEGHKAKTSGKSEEDGKKAVREEFIPNHAEPVMERLNKHLGEKEWYTSGKITWADLSIASYFGEETNGFSSKLLDKYPALKAHIQKVRNLPKIKEWLAKRPVTSM</sequence>
<dbReference type="GO" id="GO:0004602">
    <property type="term" value="F:glutathione peroxidase activity"/>
    <property type="evidence" value="ECO:0007669"/>
    <property type="project" value="UniProtKB-ARBA"/>
</dbReference>
<dbReference type="Proteomes" id="UP000747542">
    <property type="component" value="Unassembled WGS sequence"/>
</dbReference>
<dbReference type="InterPro" id="IPR050213">
    <property type="entry name" value="GST_superfamily"/>
</dbReference>
<dbReference type="SUPFAM" id="SSF47616">
    <property type="entry name" value="GST C-terminal domain-like"/>
    <property type="match status" value="1"/>
</dbReference>
<accession>A0A8J5KFE9</accession>
<keyword evidence="2" id="KW-0808">Transferase</keyword>
<dbReference type="EC" id="2.5.1.18" evidence="1"/>
<dbReference type="InterPro" id="IPR004046">
    <property type="entry name" value="GST_C"/>
</dbReference>
<dbReference type="CDD" id="cd03192">
    <property type="entry name" value="GST_C_Sigma_like"/>
    <property type="match status" value="1"/>
</dbReference>
<dbReference type="Pfam" id="PF14497">
    <property type="entry name" value="GST_C_3"/>
    <property type="match status" value="1"/>
</dbReference>
<dbReference type="SFLD" id="SFLDS00019">
    <property type="entry name" value="Glutathione_Transferase_(cytos"/>
    <property type="match status" value="1"/>
</dbReference>
<dbReference type="Pfam" id="PF02798">
    <property type="entry name" value="GST_N"/>
    <property type="match status" value="1"/>
</dbReference>
<dbReference type="EMBL" id="JAHLQT010014436">
    <property type="protein sequence ID" value="KAG7170368.1"/>
    <property type="molecule type" value="Genomic_DNA"/>
</dbReference>
<gene>
    <name evidence="7" type="primary">Hpgds-L1</name>
    <name evidence="7" type="ORF">Hamer_G016185</name>
</gene>
<dbReference type="InterPro" id="IPR004045">
    <property type="entry name" value="Glutathione_S-Trfase_N"/>
</dbReference>
<comment type="caution">
    <text evidence="7">The sequence shown here is derived from an EMBL/GenBank/DDBJ whole genome shotgun (WGS) entry which is preliminary data.</text>
</comment>
<evidence type="ECO:0000313" key="8">
    <source>
        <dbReference type="Proteomes" id="UP000747542"/>
    </source>
</evidence>
<comment type="similarity">
    <text evidence="3">Belongs to the GST superfamily. Sigma family.</text>
</comment>
<keyword evidence="8" id="KW-1185">Reference proteome</keyword>
<evidence type="ECO:0000256" key="3">
    <source>
        <dbReference type="ARBA" id="ARBA00038317"/>
    </source>
</evidence>
<evidence type="ECO:0000313" key="7">
    <source>
        <dbReference type="EMBL" id="KAG7170368.1"/>
    </source>
</evidence>
<dbReference type="GO" id="GO:0006749">
    <property type="term" value="P:glutathione metabolic process"/>
    <property type="evidence" value="ECO:0007669"/>
    <property type="project" value="TreeGrafter"/>
</dbReference>
<dbReference type="AlphaFoldDB" id="A0A8J5KFE9"/>
<protein>
    <recommendedName>
        <fullName evidence="1">glutathione transferase</fullName>
        <ecNumber evidence="1">2.5.1.18</ecNumber>
    </recommendedName>
</protein>
<dbReference type="SFLD" id="SFLDG01205">
    <property type="entry name" value="AMPS.1"/>
    <property type="match status" value="1"/>
</dbReference>
<dbReference type="Gene3D" id="1.20.1050.10">
    <property type="match status" value="1"/>
</dbReference>
<dbReference type="PANTHER" id="PTHR11571">
    <property type="entry name" value="GLUTATHIONE S-TRANSFERASE"/>
    <property type="match status" value="1"/>
</dbReference>
<dbReference type="SUPFAM" id="SSF52833">
    <property type="entry name" value="Thioredoxin-like"/>
    <property type="match status" value="1"/>
</dbReference>
<evidence type="ECO:0000256" key="2">
    <source>
        <dbReference type="ARBA" id="ARBA00022679"/>
    </source>
</evidence>
<dbReference type="PROSITE" id="PS50404">
    <property type="entry name" value="GST_NTER"/>
    <property type="match status" value="1"/>
</dbReference>
<evidence type="ECO:0000256" key="4">
    <source>
        <dbReference type="ARBA" id="ARBA00047960"/>
    </source>
</evidence>
<reference evidence="7" key="1">
    <citation type="journal article" date="2021" name="Sci. Adv.">
        <title>The American lobster genome reveals insights on longevity, neural, and immune adaptations.</title>
        <authorList>
            <person name="Polinski J.M."/>
            <person name="Zimin A.V."/>
            <person name="Clark K.F."/>
            <person name="Kohn A.B."/>
            <person name="Sadowski N."/>
            <person name="Timp W."/>
            <person name="Ptitsyn A."/>
            <person name="Khanna P."/>
            <person name="Romanova D.Y."/>
            <person name="Williams P."/>
            <person name="Greenwood S.J."/>
            <person name="Moroz L.L."/>
            <person name="Walt D.R."/>
            <person name="Bodnar A.G."/>
        </authorList>
    </citation>
    <scope>NUCLEOTIDE SEQUENCE</scope>
    <source>
        <strain evidence="7">GMGI-L3</strain>
    </source>
</reference>
<dbReference type="SFLD" id="SFLDG00363">
    <property type="entry name" value="AMPS_(cytGST):_Alpha-__Mu-__Pi"/>
    <property type="match status" value="1"/>
</dbReference>
<dbReference type="PANTHER" id="PTHR11571:SF224">
    <property type="entry name" value="HEMATOPOIETIC PROSTAGLANDIN D SYNTHASE"/>
    <property type="match status" value="1"/>
</dbReference>
<feature type="domain" description="GST N-terminal" evidence="5">
    <location>
        <begin position="2"/>
        <end position="79"/>
    </location>
</feature>
<dbReference type="InterPro" id="IPR040079">
    <property type="entry name" value="Glutathione_S-Trfase"/>
</dbReference>
<dbReference type="CDD" id="cd03039">
    <property type="entry name" value="GST_N_Sigma_like"/>
    <property type="match status" value="1"/>
</dbReference>
<comment type="catalytic activity">
    <reaction evidence="4">
        <text>RX + glutathione = an S-substituted glutathione + a halide anion + H(+)</text>
        <dbReference type="Rhea" id="RHEA:16437"/>
        <dbReference type="ChEBI" id="CHEBI:15378"/>
        <dbReference type="ChEBI" id="CHEBI:16042"/>
        <dbReference type="ChEBI" id="CHEBI:17792"/>
        <dbReference type="ChEBI" id="CHEBI:57925"/>
        <dbReference type="ChEBI" id="CHEBI:90779"/>
        <dbReference type="EC" id="2.5.1.18"/>
    </reaction>
</comment>
<dbReference type="InterPro" id="IPR010987">
    <property type="entry name" value="Glutathione-S-Trfase_C-like"/>
</dbReference>
<dbReference type="PROSITE" id="PS50405">
    <property type="entry name" value="GST_CTER"/>
    <property type="match status" value="1"/>
</dbReference>